<name>A0ABT3CYR8_9BACT</name>
<dbReference type="SUPFAM" id="SSF81296">
    <property type="entry name" value="E set domains"/>
    <property type="match status" value="1"/>
</dbReference>
<comment type="caution">
    <text evidence="3">The sequence shown here is derived from an EMBL/GenBank/DDBJ whole genome shotgun (WGS) entry which is preliminary data.</text>
</comment>
<protein>
    <submittedName>
        <fullName evidence="3">DUF5103 domain-containing protein</fullName>
    </submittedName>
</protein>
<dbReference type="InterPro" id="IPR013783">
    <property type="entry name" value="Ig-like_fold"/>
</dbReference>
<dbReference type="Gene3D" id="2.60.40.10">
    <property type="entry name" value="Immunoglobulins"/>
    <property type="match status" value="1"/>
</dbReference>
<dbReference type="InterPro" id="IPR031345">
    <property type="entry name" value="T9SS_Plug_N"/>
</dbReference>
<evidence type="ECO:0000256" key="1">
    <source>
        <dbReference type="SAM" id="SignalP"/>
    </source>
</evidence>
<keyword evidence="1" id="KW-0732">Signal</keyword>
<dbReference type="Proteomes" id="UP001300692">
    <property type="component" value="Unassembled WGS sequence"/>
</dbReference>
<organism evidence="3 4">
    <name type="scientific">Reichenbachiella ulvae</name>
    <dbReference type="NCBI Taxonomy" id="2980104"/>
    <lineage>
        <taxon>Bacteria</taxon>
        <taxon>Pseudomonadati</taxon>
        <taxon>Bacteroidota</taxon>
        <taxon>Cytophagia</taxon>
        <taxon>Cytophagales</taxon>
        <taxon>Reichenbachiellaceae</taxon>
        <taxon>Reichenbachiella</taxon>
    </lineage>
</organism>
<dbReference type="RefSeq" id="WP_264139600.1">
    <property type="nucleotide sequence ID" value="NZ_JAOYOD010000001.1"/>
</dbReference>
<dbReference type="Pfam" id="PF17116">
    <property type="entry name" value="T9SS_plug_1st"/>
    <property type="match status" value="1"/>
</dbReference>
<reference evidence="3 4" key="1">
    <citation type="submission" date="2022-10" db="EMBL/GenBank/DDBJ databases">
        <title>Comparative genomics and taxonomic characterization of three novel marine species of genus Reichenbachiella exhibiting antioxidant and polysaccharide degradation activities.</title>
        <authorList>
            <person name="Muhammad N."/>
            <person name="Lee Y.-J."/>
            <person name="Ko J."/>
            <person name="Kim S.-G."/>
        </authorList>
    </citation>
    <scope>NUCLEOTIDE SEQUENCE [LARGE SCALE GENOMIC DNA]</scope>
    <source>
        <strain evidence="3 4">ABR2-5</strain>
    </source>
</reference>
<proteinExistence type="predicted"/>
<sequence>MKSRLHLWVFVACFMAGSATAQDSQVYQNQKFDQAVGTVQLYPLVNTGDQEMRAPIITLDQTTELLLQFDMLTEEYDILQAKIIHCNSDWTKSVLNDIEFLYDYNTFDIRDFEYSENTRQLYVNYWMKMPRVKLSGNYVVQVYREGRPDDVILTRRFIVYEQNISINPGYRASTSVRFRQSNQQIDFAINYTAMDVTNPMREFKVVLRQNNRWDNAIFDLQPTSDNRANSTLEYRHFNAENNFKGGNEFRFFDIRVYNFRGINVSRIDKDNKRIDAYLATSESRGNSVYSQSRQDMNGSFFIMTNETGASYLEADYIHVHFDLKTSQVPQEVYAIGAFNDWAKNESSRLTYNPQAQSYQGVALLKQGYYDYMYWVDGDDPYLFENSFYQTENEYDILVYYRGFTDLADRVVGFASFKSVP</sequence>
<feature type="domain" description="Type 9 secretion system plug protein N-terminal" evidence="2">
    <location>
        <begin position="39"/>
        <end position="161"/>
    </location>
</feature>
<feature type="signal peptide" evidence="1">
    <location>
        <begin position="1"/>
        <end position="21"/>
    </location>
</feature>
<keyword evidence="4" id="KW-1185">Reference proteome</keyword>
<evidence type="ECO:0000259" key="2">
    <source>
        <dbReference type="Pfam" id="PF17116"/>
    </source>
</evidence>
<feature type="chain" id="PRO_5047372254" evidence="1">
    <location>
        <begin position="22"/>
        <end position="420"/>
    </location>
</feature>
<dbReference type="InterPro" id="IPR014756">
    <property type="entry name" value="Ig_E-set"/>
</dbReference>
<dbReference type="EMBL" id="JAOYOD010000001">
    <property type="protein sequence ID" value="MCV9388704.1"/>
    <property type="molecule type" value="Genomic_DNA"/>
</dbReference>
<gene>
    <name evidence="3" type="ORF">N7U62_18625</name>
</gene>
<evidence type="ECO:0000313" key="4">
    <source>
        <dbReference type="Proteomes" id="UP001300692"/>
    </source>
</evidence>
<accession>A0ABT3CYR8</accession>
<evidence type="ECO:0000313" key="3">
    <source>
        <dbReference type="EMBL" id="MCV9388704.1"/>
    </source>
</evidence>